<dbReference type="SMART" id="SM00020">
    <property type="entry name" value="Tryp_SPc"/>
    <property type="match status" value="1"/>
</dbReference>
<dbReference type="SUPFAM" id="SSF50494">
    <property type="entry name" value="Trypsin-like serine proteases"/>
    <property type="match status" value="1"/>
</dbReference>
<reference evidence="11" key="1">
    <citation type="submission" date="2025-08" db="UniProtKB">
        <authorList>
            <consortium name="RefSeq"/>
        </authorList>
    </citation>
    <scope>IDENTIFICATION</scope>
</reference>
<dbReference type="InterPro" id="IPR043504">
    <property type="entry name" value="Peptidase_S1_PA_chymotrypsin"/>
</dbReference>
<dbReference type="PROSITE" id="PS50240">
    <property type="entry name" value="TRYPSIN_DOM"/>
    <property type="match status" value="1"/>
</dbReference>
<evidence type="ECO:0000313" key="11">
    <source>
        <dbReference type="RefSeq" id="XP_013168923.1"/>
    </source>
</evidence>
<keyword evidence="4 9" id="KW-0732">Signal</keyword>
<dbReference type="RefSeq" id="XP_013168923.1">
    <property type="nucleotide sequence ID" value="XM_013313469.1"/>
</dbReference>
<dbReference type="InterPro" id="IPR001254">
    <property type="entry name" value="Trypsin_dom"/>
</dbReference>
<feature type="signal peptide" evidence="9">
    <location>
        <begin position="1"/>
        <end position="22"/>
    </location>
</feature>
<dbReference type="GO" id="GO:0004252">
    <property type="term" value="F:serine-type endopeptidase activity"/>
    <property type="evidence" value="ECO:0007669"/>
    <property type="project" value="InterPro"/>
</dbReference>
<dbReference type="InterPro" id="IPR018114">
    <property type="entry name" value="TRYPSIN_HIS"/>
</dbReference>
<feature type="domain" description="Peptidase S1" evidence="10">
    <location>
        <begin position="181"/>
        <end position="441"/>
    </location>
</feature>
<keyword evidence="3" id="KW-0645">Protease</keyword>
<accession>A0AAJ6ZBC8</accession>
<evidence type="ECO:0000256" key="9">
    <source>
        <dbReference type="SAM" id="SignalP"/>
    </source>
</evidence>
<evidence type="ECO:0000259" key="10">
    <source>
        <dbReference type="PROSITE" id="PS50240"/>
    </source>
</evidence>
<gene>
    <name evidence="11" type="primary">LOC106118722</name>
</gene>
<dbReference type="AlphaFoldDB" id="A0AAJ6ZBC8"/>
<sequence>MKILIIKTILFYYSTLLFGVHCEDGWALVGNPLLHAYPCNNVTDITISFEPGRPPGEENQYNVFIGKSVPRYTKIKLKFDTEAVVTLFDSAKARISVQNDNEFTIHFFDNADSVGFTVRGPVTGTVPYFESLNINTVEYCKSPNKGYLDNLIIGTKVSAESHLKVPDGSCGRRKVEHTELIVNGADTKPGDWPWHTALYRVKRNLIKYICGGTLLSKTFVLTAAHCTSVRGQPVVPETLNVVLGKYNIAGGDLEAQEKTVQEIIVHDNFDAKQLHNDIALLKLTSEVRFNDYVQPACLWFPTAVEKLPNKEKIIGTVVGWGFDQDNALSTQLRQATMPQISDSDCIKKNPLFYSKLLNNKKFCAGFGNGTSACNGDSGGGFHVFVPDVTGSDFANATGAWYVYGIVSLSVSRRDMPVCDPNQYVVFTKIAEYRGWIQKYVK</sequence>
<keyword evidence="8" id="KW-1015">Disulfide bond</keyword>
<dbReference type="PANTHER" id="PTHR24260:SF143">
    <property type="entry name" value="SERINE PROTEASE GD-LIKE PROTEIN"/>
    <property type="match status" value="1"/>
</dbReference>
<keyword evidence="7" id="KW-0865">Zymogen</keyword>
<name>A0AAJ6ZBC8_PAPXU</name>
<protein>
    <submittedName>
        <fullName evidence="11">Chymotrypsin-like elastase family member 2A</fullName>
    </submittedName>
</protein>
<evidence type="ECO:0000256" key="3">
    <source>
        <dbReference type="ARBA" id="ARBA00022670"/>
    </source>
</evidence>
<dbReference type="InterPro" id="IPR051333">
    <property type="entry name" value="CLIP_Serine_Protease"/>
</dbReference>
<keyword evidence="2" id="KW-0964">Secreted</keyword>
<dbReference type="GeneID" id="106118722"/>
<proteinExistence type="predicted"/>
<dbReference type="Proteomes" id="UP000694872">
    <property type="component" value="Unplaced"/>
</dbReference>
<dbReference type="PROSITE" id="PS00134">
    <property type="entry name" value="TRYPSIN_HIS"/>
    <property type="match status" value="1"/>
</dbReference>
<organism evidence="11">
    <name type="scientific">Papilio xuthus</name>
    <name type="common">Asian swallowtail butterfly</name>
    <dbReference type="NCBI Taxonomy" id="66420"/>
    <lineage>
        <taxon>Eukaryota</taxon>
        <taxon>Metazoa</taxon>
        <taxon>Ecdysozoa</taxon>
        <taxon>Arthropoda</taxon>
        <taxon>Hexapoda</taxon>
        <taxon>Insecta</taxon>
        <taxon>Pterygota</taxon>
        <taxon>Neoptera</taxon>
        <taxon>Endopterygota</taxon>
        <taxon>Lepidoptera</taxon>
        <taxon>Glossata</taxon>
        <taxon>Ditrysia</taxon>
        <taxon>Papilionoidea</taxon>
        <taxon>Papilionidae</taxon>
        <taxon>Papilioninae</taxon>
        <taxon>Papilio</taxon>
    </lineage>
</organism>
<dbReference type="PANTHER" id="PTHR24260">
    <property type="match status" value="1"/>
</dbReference>
<keyword evidence="6" id="KW-0720">Serine protease</keyword>
<feature type="chain" id="PRO_5042518749" evidence="9">
    <location>
        <begin position="23"/>
        <end position="441"/>
    </location>
</feature>
<dbReference type="KEGG" id="pxu:106118722"/>
<dbReference type="InterPro" id="IPR001314">
    <property type="entry name" value="Peptidase_S1A"/>
</dbReference>
<dbReference type="GO" id="GO:0005576">
    <property type="term" value="C:extracellular region"/>
    <property type="evidence" value="ECO:0007669"/>
    <property type="project" value="UniProtKB-SubCell"/>
</dbReference>
<dbReference type="FunFam" id="2.40.10.10:FF:000146">
    <property type="entry name" value="Serine protease 53"/>
    <property type="match status" value="1"/>
</dbReference>
<evidence type="ECO:0000256" key="6">
    <source>
        <dbReference type="ARBA" id="ARBA00022825"/>
    </source>
</evidence>
<evidence type="ECO:0000256" key="7">
    <source>
        <dbReference type="ARBA" id="ARBA00023145"/>
    </source>
</evidence>
<dbReference type="InterPro" id="IPR009003">
    <property type="entry name" value="Peptidase_S1_PA"/>
</dbReference>
<evidence type="ECO:0000256" key="4">
    <source>
        <dbReference type="ARBA" id="ARBA00022729"/>
    </source>
</evidence>
<keyword evidence="5" id="KW-0378">Hydrolase</keyword>
<dbReference type="Pfam" id="PF00089">
    <property type="entry name" value="Trypsin"/>
    <property type="match status" value="1"/>
</dbReference>
<dbReference type="GO" id="GO:0006508">
    <property type="term" value="P:proteolysis"/>
    <property type="evidence" value="ECO:0007669"/>
    <property type="project" value="UniProtKB-KW"/>
</dbReference>
<evidence type="ECO:0000256" key="8">
    <source>
        <dbReference type="ARBA" id="ARBA00023157"/>
    </source>
</evidence>
<evidence type="ECO:0000256" key="1">
    <source>
        <dbReference type="ARBA" id="ARBA00004613"/>
    </source>
</evidence>
<evidence type="ECO:0000256" key="5">
    <source>
        <dbReference type="ARBA" id="ARBA00022801"/>
    </source>
</evidence>
<dbReference type="CDD" id="cd00190">
    <property type="entry name" value="Tryp_SPc"/>
    <property type="match status" value="1"/>
</dbReference>
<evidence type="ECO:0000256" key="2">
    <source>
        <dbReference type="ARBA" id="ARBA00022525"/>
    </source>
</evidence>
<dbReference type="PRINTS" id="PR00722">
    <property type="entry name" value="CHYMOTRYPSIN"/>
</dbReference>
<comment type="subcellular location">
    <subcellularLocation>
        <location evidence="1">Secreted</location>
    </subcellularLocation>
</comment>
<dbReference type="Gene3D" id="2.40.10.10">
    <property type="entry name" value="Trypsin-like serine proteases"/>
    <property type="match status" value="1"/>
</dbReference>